<name>A0AAQ3Y7V1_9ENTE</name>
<dbReference type="Pfam" id="PF11797">
    <property type="entry name" value="WxLIP_HBD"/>
    <property type="match status" value="1"/>
</dbReference>
<keyword evidence="2" id="KW-0472">Membrane</keyword>
<evidence type="ECO:0000256" key="2">
    <source>
        <dbReference type="SAM" id="Phobius"/>
    </source>
</evidence>
<evidence type="ECO:0000313" key="5">
    <source>
        <dbReference type="EMBL" id="WYK01614.1"/>
    </source>
</evidence>
<feature type="region of interest" description="Disordered" evidence="1">
    <location>
        <begin position="150"/>
        <end position="169"/>
    </location>
</feature>
<evidence type="ECO:0000259" key="3">
    <source>
        <dbReference type="Pfam" id="PF06030"/>
    </source>
</evidence>
<reference evidence="5" key="2">
    <citation type="submission" date="2024-03" db="EMBL/GenBank/DDBJ databases">
        <title>The Genome Sequence of Enterococcus sp. DIV0205d.</title>
        <authorList>
            <consortium name="The Broad Institute Genomics Platform"/>
            <consortium name="The Broad Institute Microbial Omics Core"/>
            <consortium name="The Broad Institute Genomic Center for Infectious Diseases"/>
            <person name="Earl A."/>
            <person name="Manson A."/>
            <person name="Gilmore M."/>
            <person name="Schwartman J."/>
            <person name="Shea T."/>
            <person name="Abouelleil A."/>
            <person name="Cao P."/>
            <person name="Chapman S."/>
            <person name="Cusick C."/>
            <person name="Young S."/>
            <person name="Neafsey D."/>
            <person name="Nusbaum C."/>
            <person name="Birren B."/>
        </authorList>
    </citation>
    <scope>NUCLEOTIDE SEQUENCE</scope>
    <source>
        <strain evidence="5">7F3_DIV0205</strain>
    </source>
</reference>
<evidence type="ECO:0008006" key="7">
    <source>
        <dbReference type="Google" id="ProtNLM"/>
    </source>
</evidence>
<dbReference type="RefSeq" id="WP_086315304.1">
    <property type="nucleotide sequence ID" value="NZ_CP147244.1"/>
</dbReference>
<sequence>MKKIVGFLSIIFVVGLFYGNTVFAEEMSYSVQAILPENQKTDVSYFDLHMTPSKEQELKLKLINYADRPSTIAVTPRDAFTNNNGMVDYSVDKPLLDKSMKHSLTDLVSEKQIVTLNPKEEKEIQFHLKMPSDSFDGEILGGFFVQEVNDKEPSKDSNESKQEQKNASGVQLSNRFSYTIGVKLSETDTIVKPEIKLGDIKAGLTNGRTAFLATLRNVQSATLKKATVEAKVYQKDQLIYTTKTEKLAMAPHSVFDYNVSLENEEIRAGEYTLKLEVTSGEEKWAFTKEFDVEQKEAEKLNEEAVDVVKQPTNYWPWVAAGMGVILVGLLGYIVYQKKHN</sequence>
<keyword evidence="2" id="KW-0812">Transmembrane</keyword>
<gene>
    <name evidence="5" type="ORF">A5821_002751</name>
</gene>
<dbReference type="AlphaFoldDB" id="A0AAQ3Y7V1"/>
<keyword evidence="2" id="KW-1133">Transmembrane helix</keyword>
<reference evidence="5" key="1">
    <citation type="submission" date="2017-05" db="EMBL/GenBank/DDBJ databases">
        <authorList>
            <consortium name="The Broad Institute Genomics Platform"/>
            <consortium name="The Broad Institute Genomic Center for Infectious Diseases"/>
            <person name="Earl A."/>
            <person name="Manson A."/>
            <person name="Schwartman J."/>
            <person name="Gilmore M."/>
            <person name="Abouelleil A."/>
            <person name="Cao P."/>
            <person name="Chapman S."/>
            <person name="Cusick C."/>
            <person name="Shea T."/>
            <person name="Young S."/>
            <person name="Neafsey D."/>
            <person name="Nusbaum C."/>
            <person name="Birren B."/>
        </authorList>
    </citation>
    <scope>NUCLEOTIDE SEQUENCE</scope>
    <source>
        <strain evidence="5">7F3_DIV0205</strain>
    </source>
</reference>
<evidence type="ECO:0000259" key="4">
    <source>
        <dbReference type="Pfam" id="PF11797"/>
    </source>
</evidence>
<feature type="domain" description="WxL Interacting Protein peptidoglycan binding" evidence="3">
    <location>
        <begin position="29"/>
        <end position="146"/>
    </location>
</feature>
<dbReference type="InterPro" id="IPR010317">
    <property type="entry name" value="WxLIP_PGBD"/>
</dbReference>
<dbReference type="InterPro" id="IPR021759">
    <property type="entry name" value="WxLIP_HBD"/>
</dbReference>
<feature type="transmembrane region" description="Helical" evidence="2">
    <location>
        <begin position="314"/>
        <end position="335"/>
    </location>
</feature>
<keyword evidence="6" id="KW-1185">Reference proteome</keyword>
<proteinExistence type="predicted"/>
<accession>A0AAQ3Y7V1</accession>
<protein>
    <recommendedName>
        <fullName evidence="7">DUF3324 domain-containing protein</fullName>
    </recommendedName>
</protein>
<dbReference type="Pfam" id="PF06030">
    <property type="entry name" value="WxLIP_PGBD"/>
    <property type="match status" value="1"/>
</dbReference>
<evidence type="ECO:0000313" key="6">
    <source>
        <dbReference type="Proteomes" id="UP000194948"/>
    </source>
</evidence>
<dbReference type="EMBL" id="CP147244">
    <property type="protein sequence ID" value="WYK01614.1"/>
    <property type="molecule type" value="Genomic_DNA"/>
</dbReference>
<evidence type="ECO:0000256" key="1">
    <source>
        <dbReference type="SAM" id="MobiDB-lite"/>
    </source>
</evidence>
<dbReference type="Proteomes" id="UP000194948">
    <property type="component" value="Chromosome"/>
</dbReference>
<organism evidence="5 6">
    <name type="scientific">Candidatus Enterococcus palustris</name>
    <dbReference type="NCBI Taxonomy" id="1834189"/>
    <lineage>
        <taxon>Bacteria</taxon>
        <taxon>Bacillati</taxon>
        <taxon>Bacillota</taxon>
        <taxon>Bacilli</taxon>
        <taxon>Lactobacillales</taxon>
        <taxon>Enterococcaceae</taxon>
        <taxon>Enterococcus</taxon>
    </lineage>
</organism>
<feature type="domain" description="WxL Interacting Protein host binding" evidence="4">
    <location>
        <begin position="168"/>
        <end position="302"/>
    </location>
</feature>
<feature type="compositionally biased region" description="Basic and acidic residues" evidence="1">
    <location>
        <begin position="150"/>
        <end position="164"/>
    </location>
</feature>